<dbReference type="EMBL" id="OA569974">
    <property type="protein sequence ID" value="CAD7202947.1"/>
    <property type="molecule type" value="Genomic_DNA"/>
</dbReference>
<reference evidence="1" key="1">
    <citation type="submission" date="2020-11" db="EMBL/GenBank/DDBJ databases">
        <authorList>
            <person name="Tran Van P."/>
        </authorList>
    </citation>
    <scope>NUCLEOTIDE SEQUENCE</scope>
</reference>
<evidence type="ECO:0000313" key="1">
    <source>
        <dbReference type="EMBL" id="CAD7202947.1"/>
    </source>
</evidence>
<name>A0A7R8ZAU9_TIMDO</name>
<gene>
    <name evidence="1" type="ORF">TDIB3V08_LOCUS9124</name>
</gene>
<organism evidence="1">
    <name type="scientific">Timema douglasi</name>
    <name type="common">Walking stick</name>
    <dbReference type="NCBI Taxonomy" id="61478"/>
    <lineage>
        <taxon>Eukaryota</taxon>
        <taxon>Metazoa</taxon>
        <taxon>Ecdysozoa</taxon>
        <taxon>Arthropoda</taxon>
        <taxon>Hexapoda</taxon>
        <taxon>Insecta</taxon>
        <taxon>Pterygota</taxon>
        <taxon>Neoptera</taxon>
        <taxon>Polyneoptera</taxon>
        <taxon>Phasmatodea</taxon>
        <taxon>Timematodea</taxon>
        <taxon>Timematoidea</taxon>
        <taxon>Timematidae</taxon>
        <taxon>Timema</taxon>
    </lineage>
</organism>
<accession>A0A7R8ZAU9</accession>
<proteinExistence type="predicted"/>
<dbReference type="AlphaFoldDB" id="A0A7R8ZAU9"/>
<protein>
    <submittedName>
        <fullName evidence="1">Uncharacterized protein</fullName>
    </submittedName>
</protein>
<sequence length="253" mass="28166">MECQAHLICEAITVIYRLAMKANVLAGVRLCTEQFVITWRQKFLPRHQREHGTRSSPDGSVVKSVTTKQLTEYYGRCTSCTLAMLPVNQVECVQAFASNVDHQPSSDTLSDASINSSIQCIVTGHKTWTMREETGVGIHARKRFELISSGKRKIRADLDHVKGVTAFAREVVSNTCLFTMVPPGEQEVVSNTCLFTMAPPGEQEVVSNTCLFTMVPPGEQEVVSNTCLFTMVPPRNVSEEDYLAVYLKEMPED</sequence>